<comment type="caution">
    <text evidence="2">The sequence shown here is derived from an EMBL/GenBank/DDBJ whole genome shotgun (WGS) entry which is preliminary data.</text>
</comment>
<feature type="region of interest" description="Disordered" evidence="1">
    <location>
        <begin position="29"/>
        <end position="59"/>
    </location>
</feature>
<dbReference type="EMBL" id="PNQX01000001">
    <property type="protein sequence ID" value="PMQ21617.1"/>
    <property type="molecule type" value="Genomic_DNA"/>
</dbReference>
<feature type="compositionally biased region" description="Basic and acidic residues" evidence="1">
    <location>
        <begin position="39"/>
        <end position="52"/>
    </location>
</feature>
<protein>
    <submittedName>
        <fullName evidence="2">Uncharacterized protein</fullName>
    </submittedName>
</protein>
<accession>A0A2N7S679</accession>
<sequence length="74" mass="8294">MDPERAAWASGEANAWLLALIADQLAEGNWQRQGKKNARKPDPVQRPGEKKKGAVFGSEPIKVSEFDEWWDSAE</sequence>
<dbReference type="AlphaFoldDB" id="A0A2N7S679"/>
<name>A0A2N7S679_9MICC</name>
<evidence type="ECO:0000313" key="3">
    <source>
        <dbReference type="Proteomes" id="UP000235739"/>
    </source>
</evidence>
<dbReference type="Proteomes" id="UP000235739">
    <property type="component" value="Unassembled WGS sequence"/>
</dbReference>
<reference evidence="2 3" key="1">
    <citation type="journal article" date="2017" name="Elife">
        <title>Extensive horizontal gene transfer in cheese-associated bacteria.</title>
        <authorList>
            <person name="Bonham K.S."/>
            <person name="Wolfe B.E."/>
            <person name="Dutton R.J."/>
        </authorList>
    </citation>
    <scope>NUCLEOTIDE SEQUENCE [LARGE SCALE GENOMIC DNA]</scope>
    <source>
        <strain evidence="2 3">JB182</strain>
    </source>
</reference>
<organism evidence="2 3">
    <name type="scientific">Glutamicibacter arilaitensis</name>
    <dbReference type="NCBI Taxonomy" id="256701"/>
    <lineage>
        <taxon>Bacteria</taxon>
        <taxon>Bacillati</taxon>
        <taxon>Actinomycetota</taxon>
        <taxon>Actinomycetes</taxon>
        <taxon>Micrococcales</taxon>
        <taxon>Micrococcaceae</taxon>
        <taxon>Glutamicibacter</taxon>
    </lineage>
</organism>
<evidence type="ECO:0000313" key="2">
    <source>
        <dbReference type="EMBL" id="PMQ21617.1"/>
    </source>
</evidence>
<gene>
    <name evidence="2" type="ORF">CIK84_08835</name>
</gene>
<evidence type="ECO:0000256" key="1">
    <source>
        <dbReference type="SAM" id="MobiDB-lite"/>
    </source>
</evidence>
<proteinExistence type="predicted"/>